<dbReference type="EMBL" id="JAKFFV010000002">
    <property type="protein sequence ID" value="MCF2496741.1"/>
    <property type="molecule type" value="Genomic_DNA"/>
</dbReference>
<comment type="caution">
    <text evidence="1">The sequence shown here is derived from an EMBL/GenBank/DDBJ whole genome shotgun (WGS) entry which is preliminary data.</text>
</comment>
<gene>
    <name evidence="1" type="ORF">L0661_00380</name>
</gene>
<dbReference type="AlphaFoldDB" id="A0A9X1Q9E9"/>
<dbReference type="InterPro" id="IPR035959">
    <property type="entry name" value="RutC-like_sf"/>
</dbReference>
<evidence type="ECO:0000313" key="1">
    <source>
        <dbReference type="EMBL" id="MCF2496741.1"/>
    </source>
</evidence>
<dbReference type="Pfam" id="PF01042">
    <property type="entry name" value="Ribonuc_L-PSP"/>
    <property type="match status" value="1"/>
</dbReference>
<dbReference type="Gene3D" id="3.30.1330.40">
    <property type="entry name" value="RutC-like"/>
    <property type="match status" value="1"/>
</dbReference>
<name>A0A9X1Q9E9_9BACT</name>
<reference evidence="1" key="1">
    <citation type="submission" date="2022-01" db="EMBL/GenBank/DDBJ databases">
        <title>Novel species in genus Dyadobacter.</title>
        <authorList>
            <person name="Ma C."/>
        </authorList>
    </citation>
    <scope>NUCLEOTIDE SEQUENCE</scope>
    <source>
        <strain evidence="1">CY357</strain>
    </source>
</reference>
<dbReference type="SUPFAM" id="SSF55298">
    <property type="entry name" value="YjgF-like"/>
    <property type="match status" value="1"/>
</dbReference>
<protein>
    <submittedName>
        <fullName evidence="1">RidA family protein</fullName>
    </submittedName>
</protein>
<dbReference type="PANTHER" id="PTHR43857:SF1">
    <property type="entry name" value="YJGH FAMILY PROTEIN"/>
    <property type="match status" value="1"/>
</dbReference>
<dbReference type="InterPro" id="IPR006175">
    <property type="entry name" value="YjgF/YER057c/UK114"/>
</dbReference>
<evidence type="ECO:0000313" key="2">
    <source>
        <dbReference type="Proteomes" id="UP001139411"/>
    </source>
</evidence>
<dbReference type="CDD" id="cd00448">
    <property type="entry name" value="YjgF_YER057c_UK114_family"/>
    <property type="match status" value="1"/>
</dbReference>
<dbReference type="PROSITE" id="PS51257">
    <property type="entry name" value="PROKAR_LIPOPROTEIN"/>
    <property type="match status" value="1"/>
</dbReference>
<dbReference type="RefSeq" id="WP_235176394.1">
    <property type="nucleotide sequence ID" value="NZ_JAKFFV010000002.1"/>
</dbReference>
<sequence length="159" mass="18128">MKRKLAFAVLLFATGCNTSPETEQKLPAQSEVPEYFALRPEFEKNNGYSHAVRIGNELKISGAVSMDDKGNLTAPGDMKQQMINCYGDLEKVLKYYGYTWDDVVVENVLTTNMPEFEKHSAYRKMIYKKQFPAGSWFGVRELALPGQLIEIELEAYKTR</sequence>
<dbReference type="PANTHER" id="PTHR43857">
    <property type="entry name" value="BLR7761 PROTEIN"/>
    <property type="match status" value="1"/>
</dbReference>
<organism evidence="1 2">
    <name type="scientific">Dyadobacter chenhuakuii</name>
    <dbReference type="NCBI Taxonomy" id="2909339"/>
    <lineage>
        <taxon>Bacteria</taxon>
        <taxon>Pseudomonadati</taxon>
        <taxon>Bacteroidota</taxon>
        <taxon>Cytophagia</taxon>
        <taxon>Cytophagales</taxon>
        <taxon>Spirosomataceae</taxon>
        <taxon>Dyadobacter</taxon>
    </lineage>
</organism>
<dbReference type="Proteomes" id="UP001139411">
    <property type="component" value="Unassembled WGS sequence"/>
</dbReference>
<accession>A0A9X1Q9E9</accession>
<proteinExistence type="predicted"/>